<keyword evidence="3" id="KW-1185">Reference proteome</keyword>
<evidence type="ECO:0000313" key="2">
    <source>
        <dbReference type="EMBL" id="KRN51263.1"/>
    </source>
</evidence>
<dbReference type="AlphaFoldDB" id="A0A0R2HDX4"/>
<evidence type="ECO:0000259" key="1">
    <source>
        <dbReference type="Pfam" id="PF12680"/>
    </source>
</evidence>
<dbReference type="InterPro" id="IPR037401">
    <property type="entry name" value="SnoaL-like"/>
</dbReference>
<dbReference type="EMBL" id="JQBL01000002">
    <property type="protein sequence ID" value="KRN51263.1"/>
    <property type="molecule type" value="Genomic_DNA"/>
</dbReference>
<dbReference type="InterPro" id="IPR032710">
    <property type="entry name" value="NTF2-like_dom_sf"/>
</dbReference>
<dbReference type="SUPFAM" id="SSF54427">
    <property type="entry name" value="NTF2-like"/>
    <property type="match status" value="2"/>
</dbReference>
<dbReference type="Proteomes" id="UP000051841">
    <property type="component" value="Unassembled WGS sequence"/>
</dbReference>
<organism evidence="2 3">
    <name type="scientific">Kandleria vitulina DSM 20405</name>
    <dbReference type="NCBI Taxonomy" id="1410657"/>
    <lineage>
        <taxon>Bacteria</taxon>
        <taxon>Bacillati</taxon>
        <taxon>Bacillota</taxon>
        <taxon>Erysipelotrichia</taxon>
        <taxon>Erysipelotrichales</taxon>
        <taxon>Coprobacillaceae</taxon>
        <taxon>Kandleria</taxon>
    </lineage>
</organism>
<keyword evidence="2" id="KW-0449">Lipoprotein</keyword>
<evidence type="ECO:0000313" key="3">
    <source>
        <dbReference type="Proteomes" id="UP000051841"/>
    </source>
</evidence>
<comment type="caution">
    <text evidence="2">The sequence shown here is derived from an EMBL/GenBank/DDBJ whole genome shotgun (WGS) entry which is preliminary data.</text>
</comment>
<gene>
    <name evidence="2" type="ORF">IV49_GL000728</name>
</gene>
<name>A0A0R2HDX4_9FIRM</name>
<accession>A0A0R2HDX4</accession>
<sequence>MTNKEKALALIGTFVSGDTAKAKELLAPGYIQHNLAFGTGADAFVAAVEGLAQAPVKTTVNNIRAFEDGDKVFLQTVYNFAGAGEQVGFDVFRFDEDGKIAEHWDNLADKADPNPSGHTQIDGTLEKKDVDKEETRKVVAGFVGDVLRGENPDKLTSYYDGDKYIQHNTSIADGLSGLGAALEAMAKQGISMVYNKTHMVLADGDYALACSEGTFGGVPTTYYDLFRVENGFIAEHWDVMETLADKSTWANENGKF</sequence>
<dbReference type="Pfam" id="PF12680">
    <property type="entry name" value="SnoaL_2"/>
    <property type="match status" value="1"/>
</dbReference>
<feature type="domain" description="SnoaL-like" evidence="1">
    <location>
        <begin position="11"/>
        <end position="103"/>
    </location>
</feature>
<protein>
    <submittedName>
        <fullName evidence="2">Lipoprotein</fullName>
    </submittedName>
</protein>
<dbReference type="RefSeq" id="WP_031588737.1">
    <property type="nucleotide sequence ID" value="NZ_JNKN01000005.1"/>
</dbReference>
<proteinExistence type="predicted"/>
<reference evidence="2 3" key="1">
    <citation type="journal article" date="2015" name="Genome Announc.">
        <title>Expanding the biotechnology potential of lactobacilli through comparative genomics of 213 strains and associated genera.</title>
        <authorList>
            <person name="Sun Z."/>
            <person name="Harris H.M."/>
            <person name="McCann A."/>
            <person name="Guo C."/>
            <person name="Argimon S."/>
            <person name="Zhang W."/>
            <person name="Yang X."/>
            <person name="Jeffery I.B."/>
            <person name="Cooney J.C."/>
            <person name="Kagawa T.F."/>
            <person name="Liu W."/>
            <person name="Song Y."/>
            <person name="Salvetti E."/>
            <person name="Wrobel A."/>
            <person name="Rasinkangas P."/>
            <person name="Parkhill J."/>
            <person name="Rea M.C."/>
            <person name="O'Sullivan O."/>
            <person name="Ritari J."/>
            <person name="Douillard F.P."/>
            <person name="Paul Ross R."/>
            <person name="Yang R."/>
            <person name="Briner A.E."/>
            <person name="Felis G.E."/>
            <person name="de Vos W.M."/>
            <person name="Barrangou R."/>
            <person name="Klaenhammer T.R."/>
            <person name="Caufield P.W."/>
            <person name="Cui Y."/>
            <person name="Zhang H."/>
            <person name="O'Toole P.W."/>
        </authorList>
    </citation>
    <scope>NUCLEOTIDE SEQUENCE [LARGE SCALE GENOMIC DNA]</scope>
    <source>
        <strain evidence="2 3">DSM 20405</strain>
    </source>
</reference>
<dbReference type="PATRIC" id="fig|1410657.5.peg.760"/>
<dbReference type="Gene3D" id="3.10.450.50">
    <property type="match status" value="2"/>
</dbReference>